<name>A0A7X2TED0_9CLOT</name>
<feature type="signal peptide" evidence="2">
    <location>
        <begin position="1"/>
        <end position="29"/>
    </location>
</feature>
<evidence type="ECO:0000313" key="6">
    <source>
        <dbReference type="Proteomes" id="UP000429958"/>
    </source>
</evidence>
<dbReference type="EMBL" id="VUMD01000014">
    <property type="protein sequence ID" value="MSS37826.1"/>
    <property type="molecule type" value="Genomic_DNA"/>
</dbReference>
<feature type="domain" description="SpaA-like prealbumin fold" evidence="4">
    <location>
        <begin position="458"/>
        <end position="535"/>
    </location>
</feature>
<evidence type="ECO:0000313" key="5">
    <source>
        <dbReference type="EMBL" id="MSS37826.1"/>
    </source>
</evidence>
<feature type="domain" description="SpaA-like prealbumin fold" evidence="4">
    <location>
        <begin position="356"/>
        <end position="428"/>
    </location>
</feature>
<feature type="chain" id="PRO_5031071904" evidence="2">
    <location>
        <begin position="30"/>
        <end position="1458"/>
    </location>
</feature>
<feature type="domain" description="SpaA-like prealbumin fold" evidence="4">
    <location>
        <begin position="1188"/>
        <end position="1261"/>
    </location>
</feature>
<feature type="domain" description="SpaA-like prealbumin fold" evidence="4">
    <location>
        <begin position="1298"/>
        <end position="1371"/>
    </location>
</feature>
<feature type="compositionally biased region" description="Acidic residues" evidence="1">
    <location>
        <begin position="60"/>
        <end position="90"/>
    </location>
</feature>
<feature type="domain" description="SpaA-like prealbumin fold" evidence="4">
    <location>
        <begin position="1077"/>
        <end position="1151"/>
    </location>
</feature>
<proteinExistence type="predicted"/>
<dbReference type="Proteomes" id="UP000429958">
    <property type="component" value="Unassembled WGS sequence"/>
</dbReference>
<sequence length="1458" mass="159166">MKMKKRVTSFLLALLMAVTLLGNGPSVYAQTADGPAISAEETTNEMAEDEALLATPSEAEPSEEPEETEEQPEEVVETAETEEQPEEAVETAEKKEETPEEAAPEEPELSETEVPENGMPVATPSELMFRAAPLLTEYRDRNGAAGSLIGDQASWYPYYALTFQEAQFNDVDPLKIRYKDPGYDSPWVYCINAKKKAPDNGPNGTDNPYDVYLFDANDGAWIQNNYFQAPHTGENGFSAAQGVFQALYRGFPHDTLGLKDKYNLSDWELYAATQMAIHFWTDEIYQTHAGPVPWNQNLNKAFFELIDQDPASGEEALGLLRANIFLGKPSTDGTFTQRVMWLDPVDEEEDNPEYEIRFRKVDGSGNPLSDATLIVKNQLTAEMYEWDTDTEAETLSLTPGLYVVSETKAPDGYDKVTDFLFTLSAEGIVSLGYISPEDKVQLEEREITITDKTETHTIDFSKTTIGGIELPGATIQIFKGSDTTGTMVKEWESGNTSHKLQLEAGTYTFHEEAAPDGYLAVTNFTFTVDADGKVELGEIKNGDIVKSEGGKITVTDKSKPQEFSEYEISFLKVDEGGNPLSHATLTVKNQLTAQTYTWNTNAEVHTLTLKPGLYVVSETNAPGGYIKVKDFNFTLGADGVILLGDIAPGDVVKLEGRKITITDKAEPHEEEFGVEFSKVKLGGEELPGAKIEIYKGTDKVDGWESTTDSHTLSLEAGTYRFHEEAAPEGFVAVTDFEFTVEADGSVTLGTIAQGETVVAENGKITVTDNAKKHQVEFSKVKLGGEELPGARIEIYKGDTKIEQWNSLETSTVINLEAGTYRFHEVYAPEGFVAVTDFEFTVEADGSVTLGTIAQGETVVAENGKITVTDNVKKHQVEFSKVKLGGEELPGARIEIYKGDTKIEQWNSLETSTVINLEAGTYRFHEVYAPEGFVAVTDFEFTVKADGSVTLGTIAQGETVVAENGKITVTDNVKKHQVEFSKVKLGGEELPGARIEIYKGDTKIEQWNSLETSTVINLEAGTYRFHEVYAPEGFVAVTDFEFTVKADGSITLGTIAQGETVVAENGKITVTDNAKKHEVEFSKVKLGGEELPGAKIEIYKGTDKVDGWESTTDSHTLSLEAGTYRFHEEAAPEGFVAVTDFEFTVKADGSVTLGTIAQGETVVAENGKITVTDNAKTTPPTPDDEKVEVEFSKVKLGGEELPGAKIEIYKGTDKVDGWESTTDSHTLSLEAGTYRFHEEAAPEGFVAVTDFEFTVKADGSVTLGTIAQGETVVAENGKITVTDNAKTTPPTPDDEKVEVEFSKVKLGGEELPGAKIEIYKGTDKVDGWESTTDSHTLSLEAGTYRFHEEAAPEGFVAVTDFEFTVKADGSVTLGTIAQGETVVAENGKITVTDNAKKHEVEFSKVKLGGEELPGARIEIYKGDTKIEQWNSLETSTVINLEAGTYRFHEVYAPEGFVAV</sequence>
<feature type="compositionally biased region" description="Acidic residues" evidence="1">
    <location>
        <begin position="42"/>
        <end position="51"/>
    </location>
</feature>
<dbReference type="Gene3D" id="1.10.150.480">
    <property type="match status" value="1"/>
</dbReference>
<protein>
    <submittedName>
        <fullName evidence="5">Thioester-forming surface-anchored protein</fullName>
    </submittedName>
</protein>
<reference evidence="5 6" key="1">
    <citation type="submission" date="2019-08" db="EMBL/GenBank/DDBJ databases">
        <title>In-depth cultivation of the pig gut microbiome towards novel bacterial diversity and tailored functional studies.</title>
        <authorList>
            <person name="Wylensek D."/>
            <person name="Hitch T.C.A."/>
            <person name="Clavel T."/>
        </authorList>
    </citation>
    <scope>NUCLEOTIDE SEQUENCE [LARGE SCALE GENOMIC DNA]</scope>
    <source>
        <strain evidence="5 6">WCA-389-WT-23D1</strain>
    </source>
</reference>
<feature type="domain" description="Thioester" evidence="3">
    <location>
        <begin position="188"/>
        <end position="308"/>
    </location>
</feature>
<dbReference type="InterPro" id="IPR013552">
    <property type="entry name" value="Thioester_dom"/>
</dbReference>
<dbReference type="Gene3D" id="2.60.40.10">
    <property type="entry name" value="Immunoglobulins"/>
    <property type="match status" value="11"/>
</dbReference>
<keyword evidence="2" id="KW-0732">Signal</keyword>
<accession>A0A7X2TED0</accession>
<evidence type="ECO:0000259" key="4">
    <source>
        <dbReference type="Pfam" id="PF17802"/>
    </source>
</evidence>
<dbReference type="Pfam" id="PF08341">
    <property type="entry name" value="TED"/>
    <property type="match status" value="1"/>
</dbReference>
<feature type="domain" description="SpaA-like prealbumin fold" evidence="4">
    <location>
        <begin position="774"/>
        <end position="848"/>
    </location>
</feature>
<feature type="domain" description="SpaA-like prealbumin fold" evidence="4">
    <location>
        <begin position="875"/>
        <end position="949"/>
    </location>
</feature>
<feature type="domain" description="SpaA-like prealbumin fold" evidence="4">
    <location>
        <begin position="674"/>
        <end position="747"/>
    </location>
</feature>
<keyword evidence="6" id="KW-1185">Reference proteome</keyword>
<feature type="non-terminal residue" evidence="5">
    <location>
        <position position="1458"/>
    </location>
</feature>
<dbReference type="Pfam" id="PF17802">
    <property type="entry name" value="SpaA"/>
    <property type="match status" value="11"/>
</dbReference>
<evidence type="ECO:0000256" key="1">
    <source>
        <dbReference type="SAM" id="MobiDB-lite"/>
    </source>
</evidence>
<feature type="domain" description="SpaA-like prealbumin fold" evidence="4">
    <location>
        <begin position="568"/>
        <end position="639"/>
    </location>
</feature>
<feature type="compositionally biased region" description="Acidic residues" evidence="1">
    <location>
        <begin position="98"/>
        <end position="114"/>
    </location>
</feature>
<organism evidence="5 6">
    <name type="scientific">Clostridium porci</name>
    <dbReference type="NCBI Taxonomy" id="2605778"/>
    <lineage>
        <taxon>Bacteria</taxon>
        <taxon>Bacillati</taxon>
        <taxon>Bacillota</taxon>
        <taxon>Clostridia</taxon>
        <taxon>Eubacteriales</taxon>
        <taxon>Clostridiaceae</taxon>
        <taxon>Clostridium</taxon>
    </lineage>
</organism>
<comment type="caution">
    <text evidence="5">The sequence shown here is derived from an EMBL/GenBank/DDBJ whole genome shotgun (WGS) entry which is preliminary data.</text>
</comment>
<gene>
    <name evidence="5" type="ORF">FYJ39_14945</name>
</gene>
<evidence type="ECO:0000256" key="2">
    <source>
        <dbReference type="SAM" id="SignalP"/>
    </source>
</evidence>
<dbReference type="InterPro" id="IPR041033">
    <property type="entry name" value="SpaA_PFL_dom_1"/>
</dbReference>
<feature type="region of interest" description="Disordered" evidence="1">
    <location>
        <begin position="36"/>
        <end position="121"/>
    </location>
</feature>
<feature type="domain" description="SpaA-like prealbumin fold" evidence="4">
    <location>
        <begin position="1398"/>
        <end position="1456"/>
    </location>
</feature>
<dbReference type="InterPro" id="IPR013783">
    <property type="entry name" value="Ig-like_fold"/>
</dbReference>
<evidence type="ECO:0000259" key="3">
    <source>
        <dbReference type="Pfam" id="PF08341"/>
    </source>
</evidence>
<feature type="domain" description="SpaA-like prealbumin fold" evidence="4">
    <location>
        <begin position="976"/>
        <end position="1050"/>
    </location>
</feature>